<accession>A0ACB9F0D1</accession>
<keyword evidence="2" id="KW-1185">Reference proteome</keyword>
<sequence length="545" mass="60534">MNVRNGRNLEASLQNLSFAGRNLQVNVAKFERKQKKRVGDFRYRSKPVNTKTTSEKRSNIRDGRTFASVVAGCDMPPPPPPPPPPSVNPISLHPNAVMAEWVGNDLTFLGEAISMEHVHSLNPGISMGDDEAFSLKYVGGLKVCLSFRSIDDVNAFLRVKDDWFLTFSRANLYQNHFDRVTWVKIFGMPLKLWDRRNFDCIAGKFGRVLVPFEASPEARDLSHGRLCILTESRKRIDDEVLIECDGQLSNVSVLEYDDGLFPLNSTEFVMNEEDDELVDFSENEDDSVGISDTVMIEDDEDEIEDGEIVGVDTENVEDSFRGTTAGEEFADQSREMVGDAPAPMQPSINYSHEKNRSNPGEPQQPLRNSPTVVNSGYSKEDNSLASDNLSFGDLKNLIPNGCFGPFNSKWATPPHGGPVNSENVGQDFGKLNDTGHLDTLGPNAEFSGSYAKRRKIRNITQADRNIPPPPNFESDEPPMDTQEINFHKSPSHPVSNNTHFDPTIISTPEIMRTARIGRAIGFDIDGDNEILIAAMGETGACNHNR</sequence>
<protein>
    <submittedName>
        <fullName evidence="1">Uncharacterized protein</fullName>
    </submittedName>
</protein>
<reference evidence="1 2" key="2">
    <citation type="journal article" date="2022" name="Mol. Ecol. Resour.">
        <title>The genomes of chicory, endive, great burdock and yacon provide insights into Asteraceae paleo-polyploidization history and plant inulin production.</title>
        <authorList>
            <person name="Fan W."/>
            <person name="Wang S."/>
            <person name="Wang H."/>
            <person name="Wang A."/>
            <person name="Jiang F."/>
            <person name="Liu H."/>
            <person name="Zhao H."/>
            <person name="Xu D."/>
            <person name="Zhang Y."/>
        </authorList>
    </citation>
    <scope>NUCLEOTIDE SEQUENCE [LARGE SCALE GENOMIC DNA]</scope>
    <source>
        <strain evidence="2">cv. Punajuju</strain>
        <tissue evidence="1">Leaves</tissue>
    </source>
</reference>
<organism evidence="1 2">
    <name type="scientific">Cichorium intybus</name>
    <name type="common">Chicory</name>
    <dbReference type="NCBI Taxonomy" id="13427"/>
    <lineage>
        <taxon>Eukaryota</taxon>
        <taxon>Viridiplantae</taxon>
        <taxon>Streptophyta</taxon>
        <taxon>Embryophyta</taxon>
        <taxon>Tracheophyta</taxon>
        <taxon>Spermatophyta</taxon>
        <taxon>Magnoliopsida</taxon>
        <taxon>eudicotyledons</taxon>
        <taxon>Gunneridae</taxon>
        <taxon>Pentapetalae</taxon>
        <taxon>asterids</taxon>
        <taxon>campanulids</taxon>
        <taxon>Asterales</taxon>
        <taxon>Asteraceae</taxon>
        <taxon>Cichorioideae</taxon>
        <taxon>Cichorieae</taxon>
        <taxon>Cichoriinae</taxon>
        <taxon>Cichorium</taxon>
    </lineage>
</organism>
<evidence type="ECO:0000313" key="2">
    <source>
        <dbReference type="Proteomes" id="UP001055811"/>
    </source>
</evidence>
<dbReference type="EMBL" id="CM042011">
    <property type="protein sequence ID" value="KAI3764345.1"/>
    <property type="molecule type" value="Genomic_DNA"/>
</dbReference>
<dbReference type="Proteomes" id="UP001055811">
    <property type="component" value="Linkage Group LG03"/>
</dbReference>
<evidence type="ECO:0000313" key="1">
    <source>
        <dbReference type="EMBL" id="KAI3764345.1"/>
    </source>
</evidence>
<proteinExistence type="predicted"/>
<reference evidence="2" key="1">
    <citation type="journal article" date="2022" name="Mol. Ecol. Resour.">
        <title>The genomes of chicory, endive, great burdock and yacon provide insights into Asteraceae palaeo-polyploidization history and plant inulin production.</title>
        <authorList>
            <person name="Fan W."/>
            <person name="Wang S."/>
            <person name="Wang H."/>
            <person name="Wang A."/>
            <person name="Jiang F."/>
            <person name="Liu H."/>
            <person name="Zhao H."/>
            <person name="Xu D."/>
            <person name="Zhang Y."/>
        </authorList>
    </citation>
    <scope>NUCLEOTIDE SEQUENCE [LARGE SCALE GENOMIC DNA]</scope>
    <source>
        <strain evidence="2">cv. Punajuju</strain>
    </source>
</reference>
<comment type="caution">
    <text evidence="1">The sequence shown here is derived from an EMBL/GenBank/DDBJ whole genome shotgun (WGS) entry which is preliminary data.</text>
</comment>
<name>A0ACB9F0D1_CICIN</name>
<gene>
    <name evidence="1" type="ORF">L2E82_14352</name>
</gene>